<dbReference type="PANTHER" id="PTHR30012">
    <property type="entry name" value="GENERAL SECRETION PATHWAY PROTEIN"/>
    <property type="match status" value="1"/>
</dbReference>
<reference evidence="9 10" key="1">
    <citation type="submission" date="2019-05" db="EMBL/GenBank/DDBJ databases">
        <title>Culicoidintestinum kansasii gen. nov., sp. nov. from the gastrointestinal tract of the biting midge, Culicoides sonorensis.</title>
        <authorList>
            <person name="Neupane S."/>
            <person name="Ghosh A."/>
            <person name="Gunther S."/>
            <person name="Martin K."/>
            <person name="Zurek L."/>
        </authorList>
    </citation>
    <scope>NUCLEOTIDE SEQUENCE [LARGE SCALE GENOMIC DNA]</scope>
    <source>
        <strain evidence="9 10">CS-1</strain>
    </source>
</reference>
<dbReference type="FunCoup" id="A0A5R8QFD7">
    <property type="interactions" value="113"/>
</dbReference>
<dbReference type="EMBL" id="VBWP01000002">
    <property type="protein sequence ID" value="TLG76514.1"/>
    <property type="molecule type" value="Genomic_DNA"/>
</dbReference>
<name>A0A5R8QFD7_9FIRM</name>
<feature type="domain" description="Type II secretion system protein GspF" evidence="8">
    <location>
        <begin position="210"/>
        <end position="330"/>
    </location>
</feature>
<dbReference type="GO" id="GO:0005886">
    <property type="term" value="C:plasma membrane"/>
    <property type="evidence" value="ECO:0007669"/>
    <property type="project" value="UniProtKB-SubCell"/>
</dbReference>
<comment type="caution">
    <text evidence="9">The sequence shown here is derived from an EMBL/GenBank/DDBJ whole genome shotgun (WGS) entry which is preliminary data.</text>
</comment>
<evidence type="ECO:0000256" key="2">
    <source>
        <dbReference type="ARBA" id="ARBA00005745"/>
    </source>
</evidence>
<evidence type="ECO:0000259" key="8">
    <source>
        <dbReference type="Pfam" id="PF00482"/>
    </source>
</evidence>
<evidence type="ECO:0000256" key="7">
    <source>
        <dbReference type="SAM" id="Phobius"/>
    </source>
</evidence>
<dbReference type="Proteomes" id="UP000306912">
    <property type="component" value="Unassembled WGS sequence"/>
</dbReference>
<organism evidence="9 10">
    <name type="scientific">Culicoidibacter larvae</name>
    <dbReference type="NCBI Taxonomy" id="2579976"/>
    <lineage>
        <taxon>Bacteria</taxon>
        <taxon>Bacillati</taxon>
        <taxon>Bacillota</taxon>
        <taxon>Culicoidibacteria</taxon>
        <taxon>Culicoidibacterales</taxon>
        <taxon>Culicoidibacteraceae</taxon>
        <taxon>Culicoidibacter</taxon>
    </lineage>
</organism>
<keyword evidence="6 7" id="KW-0472">Membrane</keyword>
<feature type="transmembrane region" description="Helical" evidence="7">
    <location>
        <begin position="310"/>
        <end position="332"/>
    </location>
</feature>
<keyword evidence="4 7" id="KW-0812">Transmembrane</keyword>
<sequence>MNTSQYSLSEQANLLNTYITFLNSGYNEQLIIDFLCVSKLIKRQHIDEVKHLLISGEQLSVVFSYLRFHKEVQAYITHGEQVGDIVAAMNLALLWIRNNLKIRKSLKQALTYPLVLIMMSVLSFIFVAFFLFPQMESFLSGYQINEKPFIFTALELLMFGIGCIFMFAVVCVSLLAAMRLLSGEQQLWIYFNIPVVRYYLQQILQIQIANRLSLYLANGYPCLAAFRHISENRRSSMLQTQVTEIDKLLTAGHTLEEAFEISDYYSDEFLLVLSFALKNNTLGTECALYSKRASEHIVIKVIKGLNLLQTLLTCIIALFLVLTYIAVFLPMLSVFETL</sequence>
<feature type="transmembrane region" description="Helical" evidence="7">
    <location>
        <begin position="110"/>
        <end position="132"/>
    </location>
</feature>
<dbReference type="InParanoid" id="A0A5R8QFD7"/>
<keyword evidence="3" id="KW-1003">Cell membrane</keyword>
<evidence type="ECO:0000313" key="10">
    <source>
        <dbReference type="Proteomes" id="UP000306912"/>
    </source>
</evidence>
<dbReference type="Gene3D" id="1.20.81.30">
    <property type="entry name" value="Type II secretion system (T2SS), domain F"/>
    <property type="match status" value="2"/>
</dbReference>
<evidence type="ECO:0000256" key="6">
    <source>
        <dbReference type="ARBA" id="ARBA00023136"/>
    </source>
</evidence>
<dbReference type="InterPro" id="IPR018076">
    <property type="entry name" value="T2SS_GspF_dom"/>
</dbReference>
<keyword evidence="5 7" id="KW-1133">Transmembrane helix</keyword>
<comment type="subcellular location">
    <subcellularLocation>
        <location evidence="1">Cell membrane</location>
        <topology evidence="1">Multi-pass membrane protein</topology>
    </subcellularLocation>
</comment>
<proteinExistence type="inferred from homology"/>
<dbReference type="PRINTS" id="PR00812">
    <property type="entry name" value="BCTERIALGSPF"/>
</dbReference>
<dbReference type="InterPro" id="IPR042094">
    <property type="entry name" value="T2SS_GspF_sf"/>
</dbReference>
<feature type="domain" description="Type II secretion system protein GspF" evidence="8">
    <location>
        <begin position="43"/>
        <end position="133"/>
    </location>
</feature>
<comment type="similarity">
    <text evidence="2">Belongs to the GSP F family.</text>
</comment>
<protein>
    <recommendedName>
        <fullName evidence="8">Type II secretion system protein GspF domain-containing protein</fullName>
    </recommendedName>
</protein>
<dbReference type="RefSeq" id="WP_138190152.1">
    <property type="nucleotide sequence ID" value="NZ_VBWP01000002.1"/>
</dbReference>
<evidence type="ECO:0000256" key="1">
    <source>
        <dbReference type="ARBA" id="ARBA00004651"/>
    </source>
</evidence>
<keyword evidence="10" id="KW-1185">Reference proteome</keyword>
<feature type="transmembrane region" description="Helical" evidence="7">
    <location>
        <begin position="152"/>
        <end position="177"/>
    </location>
</feature>
<evidence type="ECO:0000256" key="4">
    <source>
        <dbReference type="ARBA" id="ARBA00022692"/>
    </source>
</evidence>
<dbReference type="PANTHER" id="PTHR30012:SF0">
    <property type="entry name" value="TYPE II SECRETION SYSTEM PROTEIN F-RELATED"/>
    <property type="match status" value="1"/>
</dbReference>
<dbReference type="OrthoDB" id="1638902at2"/>
<evidence type="ECO:0000256" key="3">
    <source>
        <dbReference type="ARBA" id="ARBA00022475"/>
    </source>
</evidence>
<dbReference type="Pfam" id="PF00482">
    <property type="entry name" value="T2SSF"/>
    <property type="match status" value="2"/>
</dbReference>
<accession>A0A5R8QFD7</accession>
<gene>
    <name evidence="9" type="ORF">FEZ08_02555</name>
</gene>
<evidence type="ECO:0000256" key="5">
    <source>
        <dbReference type="ARBA" id="ARBA00022989"/>
    </source>
</evidence>
<dbReference type="AlphaFoldDB" id="A0A5R8QFD7"/>
<dbReference type="InterPro" id="IPR003004">
    <property type="entry name" value="GspF/PilC"/>
</dbReference>
<evidence type="ECO:0000313" key="9">
    <source>
        <dbReference type="EMBL" id="TLG76514.1"/>
    </source>
</evidence>